<feature type="compositionally biased region" description="Polar residues" evidence="1">
    <location>
        <begin position="313"/>
        <end position="322"/>
    </location>
</feature>
<feature type="domain" description="PG-1098 ferredoxin-like" evidence="3">
    <location>
        <begin position="367"/>
        <end position="410"/>
    </location>
</feature>
<reference evidence="4" key="2">
    <citation type="submission" date="2021-04" db="EMBL/GenBank/DDBJ databases">
        <authorList>
            <person name="Gilroy R."/>
        </authorList>
    </citation>
    <scope>NUCLEOTIDE SEQUENCE</scope>
    <source>
        <strain evidence="4">G3-2149</strain>
    </source>
</reference>
<dbReference type="Gene3D" id="1.10.10.1110">
    <property type="entry name" value="Methyltransferase PG1098, N-terminal domain"/>
    <property type="match status" value="1"/>
</dbReference>
<feature type="compositionally biased region" description="Basic and acidic residues" evidence="1">
    <location>
        <begin position="273"/>
        <end position="310"/>
    </location>
</feature>
<dbReference type="InterPro" id="IPR054168">
    <property type="entry name" value="PG_1098_Fer"/>
</dbReference>
<evidence type="ECO:0000313" key="5">
    <source>
        <dbReference type="Proteomes" id="UP000823865"/>
    </source>
</evidence>
<gene>
    <name evidence="4" type="ORF">H9789_09410</name>
</gene>
<dbReference type="AlphaFoldDB" id="A0A9E2L9J0"/>
<dbReference type="Proteomes" id="UP000823865">
    <property type="component" value="Unassembled WGS sequence"/>
</dbReference>
<comment type="caution">
    <text evidence="4">The sequence shown here is derived from an EMBL/GenBank/DDBJ whole genome shotgun (WGS) entry which is preliminary data.</text>
</comment>
<evidence type="ECO:0000313" key="4">
    <source>
        <dbReference type="EMBL" id="MBU3854008.1"/>
    </source>
</evidence>
<proteinExistence type="predicted"/>
<feature type="domain" description="THUMP-like" evidence="2">
    <location>
        <begin position="411"/>
        <end position="480"/>
    </location>
</feature>
<evidence type="ECO:0000259" key="2">
    <source>
        <dbReference type="Pfam" id="PF18096"/>
    </source>
</evidence>
<name>A0A9E2L9J0_9BACT</name>
<evidence type="ECO:0000259" key="3">
    <source>
        <dbReference type="Pfam" id="PF22013"/>
    </source>
</evidence>
<dbReference type="GO" id="GO:0008168">
    <property type="term" value="F:methyltransferase activity"/>
    <property type="evidence" value="ECO:0007669"/>
    <property type="project" value="UniProtKB-KW"/>
</dbReference>
<feature type="region of interest" description="Disordered" evidence="1">
    <location>
        <begin position="260"/>
        <end position="323"/>
    </location>
</feature>
<accession>A0A9E2L9J0</accession>
<keyword evidence="4" id="KW-0489">Methyltransferase</keyword>
<dbReference type="Gene3D" id="3.40.50.150">
    <property type="entry name" value="Vaccinia Virus protein VP39"/>
    <property type="match status" value="1"/>
</dbReference>
<dbReference type="Pfam" id="PF18096">
    <property type="entry name" value="Thump_like"/>
    <property type="match status" value="1"/>
</dbReference>
<dbReference type="InterPro" id="IPR041497">
    <property type="entry name" value="Thump-like"/>
</dbReference>
<dbReference type="GO" id="GO:0032259">
    <property type="term" value="P:methylation"/>
    <property type="evidence" value="ECO:0007669"/>
    <property type="project" value="UniProtKB-KW"/>
</dbReference>
<sequence>MFHQDMWDFIRRHAQDDVRKLALKRPDSPNVDLKEALTQIEGYQTARKKLPLWAENPQLVYPPRISMEQCSSETTALYKQQVVRRLLQGLENPGSNNQNHPLSMADMTGGFGIDFSYLAPLFDHACYIEQQEVLCRIARHNLKVLGLEQAEVCHGDGVERLPEKAPFTLVFIDPARRDGQGKKTVALSDCTPDLTAIQERIRSCSRFCMAKLSPMLDIHQALQELKGVSEVHVVSVDNECKELLLVLSSEDAENIAEMATAEKRQETGNNPDSKTDKTEEVSENKLENISENKAESTLEDTSKDTSESKLEGASTTSNSKQSVVIKKPAETRIFCINLQKGEQQTFEYTAQEEAMAEAVYTDQPGTYLYEPNTSLLKAGAYKCLCARFGVRKLHPNSHLYTSDTLCADFPGRRFRITGCRSFGKQDLKQIAREIPQANITIRNFPSTVQELRKKLKIKEGGDRYLFITTLKNEQHIILECLKAE</sequence>
<protein>
    <submittedName>
        <fullName evidence="4">SAM-dependent methyltransferase</fullName>
    </submittedName>
</protein>
<reference evidence="4" key="1">
    <citation type="journal article" date="2021" name="PeerJ">
        <title>Extensive microbial diversity within the chicken gut microbiome revealed by metagenomics and culture.</title>
        <authorList>
            <person name="Gilroy R."/>
            <person name="Ravi A."/>
            <person name="Getino M."/>
            <person name="Pursley I."/>
            <person name="Horton D.L."/>
            <person name="Alikhan N.F."/>
            <person name="Baker D."/>
            <person name="Gharbi K."/>
            <person name="Hall N."/>
            <person name="Watson M."/>
            <person name="Adriaenssens E.M."/>
            <person name="Foster-Nyarko E."/>
            <person name="Jarju S."/>
            <person name="Secka A."/>
            <person name="Antonio M."/>
            <person name="Oren A."/>
            <person name="Chaudhuri R.R."/>
            <person name="La Ragione R."/>
            <person name="Hildebrand F."/>
            <person name="Pallen M.J."/>
        </authorList>
    </citation>
    <scope>NUCLEOTIDE SEQUENCE</scope>
    <source>
        <strain evidence="4">G3-2149</strain>
    </source>
</reference>
<dbReference type="Pfam" id="PF22013">
    <property type="entry name" value="PG_1098_Fer"/>
    <property type="match status" value="1"/>
</dbReference>
<dbReference type="InterPro" id="IPR029063">
    <property type="entry name" value="SAM-dependent_MTases_sf"/>
</dbReference>
<keyword evidence="4" id="KW-0808">Transferase</keyword>
<organism evidence="4 5">
    <name type="scientific">Candidatus Paraprevotella stercoravium</name>
    <dbReference type="NCBI Taxonomy" id="2838725"/>
    <lineage>
        <taxon>Bacteria</taxon>
        <taxon>Pseudomonadati</taxon>
        <taxon>Bacteroidota</taxon>
        <taxon>Bacteroidia</taxon>
        <taxon>Bacteroidales</taxon>
        <taxon>Prevotellaceae</taxon>
        <taxon>Paraprevotella</taxon>
    </lineage>
</organism>
<dbReference type="Pfam" id="PF01135">
    <property type="entry name" value="PCMT"/>
    <property type="match status" value="1"/>
</dbReference>
<evidence type="ECO:0000256" key="1">
    <source>
        <dbReference type="SAM" id="MobiDB-lite"/>
    </source>
</evidence>
<dbReference type="SUPFAM" id="SSF53335">
    <property type="entry name" value="S-adenosyl-L-methionine-dependent methyltransferases"/>
    <property type="match status" value="1"/>
</dbReference>
<dbReference type="EMBL" id="JAHLFU010000197">
    <property type="protein sequence ID" value="MBU3854008.1"/>
    <property type="molecule type" value="Genomic_DNA"/>
</dbReference>